<dbReference type="InterPro" id="IPR013486">
    <property type="entry name" value="SpoIID/LytB"/>
</dbReference>
<dbReference type="GO" id="GO:0030288">
    <property type="term" value="C:outer membrane-bounded periplasmic space"/>
    <property type="evidence" value="ECO:0007669"/>
    <property type="project" value="TreeGrafter"/>
</dbReference>
<feature type="domain" description="Sporulation stage II protein D amidase enhancer LytB N-terminal" evidence="1">
    <location>
        <begin position="136"/>
        <end position="225"/>
    </location>
</feature>
<reference evidence="2" key="1">
    <citation type="submission" date="2022-12" db="EMBL/GenBank/DDBJ databases">
        <title>Polyphasic identification of a Novel Hot-Spring Cyanobacterium Ocullathermofonsia sinensis gen nov. sp. nov. and Genomic Insights on its Adaptations to the Thermal Habitat.</title>
        <authorList>
            <person name="Daroch M."/>
            <person name="Tang J."/>
            <person name="Jiang Y."/>
        </authorList>
    </citation>
    <scope>NUCLEOTIDE SEQUENCE</scope>
    <source>
        <strain evidence="2">PKUAC-SCTA174</strain>
    </source>
</reference>
<dbReference type="AlphaFoldDB" id="A0A9E8ZFW7"/>
<organism evidence="2 3">
    <name type="scientific">Thermocoleostomius sinensis A174</name>
    <dbReference type="NCBI Taxonomy" id="2016057"/>
    <lineage>
        <taxon>Bacteria</taxon>
        <taxon>Bacillati</taxon>
        <taxon>Cyanobacteriota</taxon>
        <taxon>Cyanophyceae</taxon>
        <taxon>Oculatellales</taxon>
        <taxon>Oculatellaceae</taxon>
        <taxon>Thermocoleostomius</taxon>
    </lineage>
</organism>
<dbReference type="NCBIfam" id="TIGR02669">
    <property type="entry name" value="SpoIID_LytB"/>
    <property type="match status" value="1"/>
</dbReference>
<protein>
    <submittedName>
        <fullName evidence="2">SpoIID/LytB domain-containing protein</fullName>
    </submittedName>
</protein>
<dbReference type="InterPro" id="IPR051922">
    <property type="entry name" value="Bact_Sporulation_Assoc"/>
</dbReference>
<dbReference type="Pfam" id="PF08486">
    <property type="entry name" value="SpoIID"/>
    <property type="match status" value="1"/>
</dbReference>
<gene>
    <name evidence="2" type="ORF">OXH18_11935</name>
</gene>
<keyword evidence="3" id="KW-1185">Reference proteome</keyword>
<name>A0A9E8ZFW7_9CYAN</name>
<dbReference type="PANTHER" id="PTHR30032">
    <property type="entry name" value="N-ACETYLMURAMOYL-L-ALANINE AMIDASE-RELATED"/>
    <property type="match status" value="1"/>
</dbReference>
<sequence length="402" mass="43807">MTQSCSAERADRTFWLMQIAQTFRHYAQKTWWMVLGLWLVAAVPAQARLLLRVAIEQDVSQVKIGSSTDAALLDASGQATEAIPAMNAVVAEAKQGQIAINHLRSPQFCLQPSEGGFVFIGEKWYRGSTCLIITGNNLTAVNYVDLEQYLYSVVGAEMPTHWSLEALKAQAVAARSYVLYQRQNSATAIFDVGSTTRWQVYGGVEEETASTRAAVESTRDQVLIHNGRIINAVFHACAGGYTENVEDVWSSPLPYLRAVPSPDANITECQWTQSFSAQELSQKLNYPGTISAVIPSFDNRGRIASLRLEGSTGSTTLRGTEVRRALGVRSTLFTLQPLRSRVAAAGDLPAAPSSFQLIGRGNGHGIGMSQWGAKVFADQGYNYAQILAHYYTGASLATIEVE</sequence>
<dbReference type="PANTHER" id="PTHR30032:SF4">
    <property type="entry name" value="AMIDASE ENHANCER"/>
    <property type="match status" value="1"/>
</dbReference>
<dbReference type="Proteomes" id="UP001163152">
    <property type="component" value="Chromosome"/>
</dbReference>
<dbReference type="GO" id="GO:0030435">
    <property type="term" value="P:sporulation resulting in formation of a cellular spore"/>
    <property type="evidence" value="ECO:0007669"/>
    <property type="project" value="InterPro"/>
</dbReference>
<evidence type="ECO:0000259" key="1">
    <source>
        <dbReference type="Pfam" id="PF08486"/>
    </source>
</evidence>
<dbReference type="InterPro" id="IPR013693">
    <property type="entry name" value="SpoIID/LytB_N"/>
</dbReference>
<proteinExistence type="predicted"/>
<evidence type="ECO:0000313" key="3">
    <source>
        <dbReference type="Proteomes" id="UP001163152"/>
    </source>
</evidence>
<evidence type="ECO:0000313" key="2">
    <source>
        <dbReference type="EMBL" id="WAL62665.1"/>
    </source>
</evidence>
<dbReference type="RefSeq" id="WP_268613003.1">
    <property type="nucleotide sequence ID" value="NZ_CP113797.1"/>
</dbReference>
<accession>A0A9E8ZFW7</accession>
<dbReference type="KEGG" id="tsin:OXH18_11935"/>
<dbReference type="EMBL" id="CP113797">
    <property type="protein sequence ID" value="WAL62665.1"/>
    <property type="molecule type" value="Genomic_DNA"/>
</dbReference>